<keyword evidence="3" id="KW-0347">Helicase</keyword>
<keyword evidence="1" id="KW-0547">Nucleotide-binding</keyword>
<dbReference type="Pfam" id="PF00270">
    <property type="entry name" value="DEAD"/>
    <property type="match status" value="1"/>
</dbReference>
<evidence type="ECO:0000256" key="2">
    <source>
        <dbReference type="ARBA" id="ARBA00022801"/>
    </source>
</evidence>
<dbReference type="InterPro" id="IPR027417">
    <property type="entry name" value="P-loop_NTPase"/>
</dbReference>
<dbReference type="STRING" id="1531966.A0A0A1TTG2"/>
<feature type="compositionally biased region" description="Polar residues" evidence="6">
    <location>
        <begin position="8"/>
        <end position="28"/>
    </location>
</feature>
<dbReference type="SUPFAM" id="SSF52540">
    <property type="entry name" value="P-loop containing nucleoside triphosphate hydrolases"/>
    <property type="match status" value="1"/>
</dbReference>
<dbReference type="Pfam" id="PF20470">
    <property type="entry name" value="HTH_61"/>
    <property type="match status" value="1"/>
</dbReference>
<dbReference type="Gene3D" id="3.40.50.300">
    <property type="entry name" value="P-loop containing nucleotide triphosphate hydrolases"/>
    <property type="match status" value="2"/>
</dbReference>
<evidence type="ECO:0000256" key="4">
    <source>
        <dbReference type="ARBA" id="ARBA00022840"/>
    </source>
</evidence>
<evidence type="ECO:0000256" key="6">
    <source>
        <dbReference type="SAM" id="MobiDB-lite"/>
    </source>
</evidence>
<evidence type="ECO:0000256" key="1">
    <source>
        <dbReference type="ARBA" id="ARBA00022741"/>
    </source>
</evidence>
<feature type="domain" description="Helicase ATP-binding" evidence="7">
    <location>
        <begin position="136"/>
        <end position="328"/>
    </location>
</feature>
<dbReference type="GO" id="GO:0016787">
    <property type="term" value="F:hydrolase activity"/>
    <property type="evidence" value="ECO:0007669"/>
    <property type="project" value="UniProtKB-KW"/>
</dbReference>
<dbReference type="GO" id="GO:0003676">
    <property type="term" value="F:nucleic acid binding"/>
    <property type="evidence" value="ECO:0007669"/>
    <property type="project" value="InterPro"/>
</dbReference>
<dbReference type="PROSITE" id="PS51192">
    <property type="entry name" value="HELICASE_ATP_BIND_1"/>
    <property type="match status" value="1"/>
</dbReference>
<evidence type="ECO:0000256" key="3">
    <source>
        <dbReference type="ARBA" id="ARBA00022806"/>
    </source>
</evidence>
<evidence type="ECO:0000256" key="5">
    <source>
        <dbReference type="ARBA" id="ARBA00048988"/>
    </source>
</evidence>
<dbReference type="GO" id="GO:0005524">
    <property type="term" value="F:ATP binding"/>
    <property type="evidence" value="ECO:0007669"/>
    <property type="project" value="UniProtKB-KW"/>
</dbReference>
<dbReference type="SUPFAM" id="SSF158702">
    <property type="entry name" value="Sec63 N-terminal domain-like"/>
    <property type="match status" value="1"/>
</dbReference>
<dbReference type="SMART" id="SM00490">
    <property type="entry name" value="HELICc"/>
    <property type="match status" value="1"/>
</dbReference>
<dbReference type="Proteomes" id="UP000039046">
    <property type="component" value="Unassembled WGS sequence"/>
</dbReference>
<evidence type="ECO:0000259" key="8">
    <source>
        <dbReference type="PROSITE" id="PS51194"/>
    </source>
</evidence>
<name>A0A0A1TTG2_9HYPO</name>
<dbReference type="InterPro" id="IPR014001">
    <property type="entry name" value="Helicase_ATP-bd"/>
</dbReference>
<keyword evidence="10" id="KW-1185">Reference proteome</keyword>
<dbReference type="InterPro" id="IPR057220">
    <property type="entry name" value="DUF7898"/>
</dbReference>
<dbReference type="CDD" id="cd18026">
    <property type="entry name" value="DEXHc_POLQ-like"/>
    <property type="match status" value="1"/>
</dbReference>
<evidence type="ECO:0000313" key="10">
    <source>
        <dbReference type="Proteomes" id="UP000039046"/>
    </source>
</evidence>
<dbReference type="AlphaFoldDB" id="A0A0A1TTG2"/>
<evidence type="ECO:0000259" key="7">
    <source>
        <dbReference type="PROSITE" id="PS51192"/>
    </source>
</evidence>
<dbReference type="FunFam" id="1.10.3380.20:FF:000005">
    <property type="entry name" value="DNA-directed DNA polymerase theta, putative"/>
    <property type="match status" value="1"/>
</dbReference>
<dbReference type="InterPro" id="IPR050474">
    <property type="entry name" value="Hel308_SKI2-like"/>
</dbReference>
<dbReference type="InterPro" id="IPR046931">
    <property type="entry name" value="HTH_61"/>
</dbReference>
<dbReference type="PANTHER" id="PTHR47961">
    <property type="entry name" value="DNA POLYMERASE THETA, PUTATIVE (AFU_ORTHOLOGUE AFUA_1G05260)-RELATED"/>
    <property type="match status" value="1"/>
</dbReference>
<feature type="compositionally biased region" description="Basic and acidic residues" evidence="6">
    <location>
        <begin position="32"/>
        <end position="41"/>
    </location>
</feature>
<reference evidence="9 10" key="1">
    <citation type="journal article" date="2015" name="Genome Announc.">
        <title>Draft Genome Sequence and Gene Annotation of the Entomopathogenic Fungus Verticillium hemipterigenum.</title>
        <authorList>
            <person name="Horn F."/>
            <person name="Habel A."/>
            <person name="Scharf D.H."/>
            <person name="Dworschak J."/>
            <person name="Brakhage A.A."/>
            <person name="Guthke R."/>
            <person name="Hertweck C."/>
            <person name="Linde J."/>
        </authorList>
    </citation>
    <scope>NUCLEOTIDE SEQUENCE [LARGE SCALE GENOMIC DNA]</scope>
</reference>
<evidence type="ECO:0000313" key="9">
    <source>
        <dbReference type="EMBL" id="CEJ95047.1"/>
    </source>
</evidence>
<feature type="region of interest" description="Disordered" evidence="6">
    <location>
        <begin position="1"/>
        <end position="45"/>
    </location>
</feature>
<dbReference type="PROSITE" id="PS51194">
    <property type="entry name" value="HELICASE_CTER"/>
    <property type="match status" value="1"/>
</dbReference>
<feature type="domain" description="Helicase C-terminal" evidence="8">
    <location>
        <begin position="387"/>
        <end position="583"/>
    </location>
</feature>
<dbReference type="InterPro" id="IPR048960">
    <property type="entry name" value="POLQ-like_helical"/>
</dbReference>
<dbReference type="Pfam" id="PF00271">
    <property type="entry name" value="Helicase_C"/>
    <property type="match status" value="1"/>
</dbReference>
<dbReference type="GO" id="GO:0043138">
    <property type="term" value="F:3'-5' DNA helicase activity"/>
    <property type="evidence" value="ECO:0007669"/>
    <property type="project" value="UniProtKB-EC"/>
</dbReference>
<gene>
    <name evidence="9" type="ORF">VHEMI10550</name>
</gene>
<dbReference type="InterPro" id="IPR011545">
    <property type="entry name" value="DEAD/DEAH_box_helicase_dom"/>
</dbReference>
<dbReference type="PANTHER" id="PTHR47961:SF6">
    <property type="entry name" value="DNA-DIRECTED DNA POLYMERASE"/>
    <property type="match status" value="1"/>
</dbReference>
<protein>
    <submittedName>
        <fullName evidence="9">Putative DNA polymerase theta isoform 2</fullName>
    </submittedName>
</protein>
<dbReference type="OrthoDB" id="2320933at2759"/>
<dbReference type="SMART" id="SM00487">
    <property type="entry name" value="DEXDc"/>
    <property type="match status" value="1"/>
</dbReference>
<comment type="catalytic activity">
    <reaction evidence="5">
        <text>ATP + H2O = ADP + phosphate + H(+)</text>
        <dbReference type="Rhea" id="RHEA:13065"/>
        <dbReference type="ChEBI" id="CHEBI:15377"/>
        <dbReference type="ChEBI" id="CHEBI:15378"/>
        <dbReference type="ChEBI" id="CHEBI:30616"/>
        <dbReference type="ChEBI" id="CHEBI:43474"/>
        <dbReference type="ChEBI" id="CHEBI:456216"/>
        <dbReference type="EC" id="5.6.2.4"/>
    </reaction>
</comment>
<dbReference type="Pfam" id="PF25453">
    <property type="entry name" value="DUF7898"/>
    <property type="match status" value="1"/>
</dbReference>
<keyword evidence="2" id="KW-0378">Hydrolase</keyword>
<sequence>MQRMQGLMHQTSTQGVHDTEHSYSITGQKRSHQPEDGDFARPKPLGPAPVLFQRAVYLPNAPSRLSPSKIADFRGSLGISEYSQRKEFSATPSSTRDVELDLKHPLYALPPKFVANFAALGIQSIYPWQKNCLKGPGLLDGTKNLVYSAPTGGGKSLVADLLMIKRIIETPGGKALLILPYVALVQEKVRWLRQVVEGFRYPENASERDSIPAWKRRLDKNDIRVIGFFGGGKIKSTWDDFDIGVCTLEKANSLINTAVEDCSIKNLRAVVLDELHMIDDEHRGYIIELIGAKLLSVDHSVQIIGMSATISNISLMAQWLNAHSYETRYRPIPIEEHIVCNGSIYDVKDAHTLLDTTAQLNKKGSCEQKARACRKVLPSTLKELADPVLNAVVSLTHETAMNGYGVLVFAGSRGMCEADARIISRVMPPLNELDETIRTKRLEILDELRSLSTGLDHVLEETILFGVAFHHVKREIIAEGFDSGTLLVCVATCSLAAGINLPARRVILHNAKMGRDYVAPAMLRQMRGRAGRQGKSPIGETYVCCRQDDLEQVVSLIESELPQVFSCLNAENRRIQRAVLEIITVRLATNTDSIRFYFSKSLLAFTHEPEQVTLFLKDGLKEIDTMGLVEQDADGDYSPTQLGKAIVASAIDPDDGMFVHQEMVKTLRAFVMDGEMHILYVFTPVQDFGITVNWQVFRNEVLSLDDSGMRVLNFLGMKPTVIERLAQGATLPEKTKEEKDLARVYRRFYLALQLKSLCNEVPVHVVARRFDTPRGVVQSLSQTCQGFAAGMVKFCEHMDWGVMSAALDHYSDRLLAGARTELLALAQIPFIKSRTARVFWDNGFRSIASIANTDPKELVPILIQAQPNKLRLNDWDSEKFEEKLFMKAQIISNAANRLWNVQMQAEMGPE</sequence>
<accession>A0A0A1TTG2</accession>
<dbReference type="InterPro" id="IPR001650">
    <property type="entry name" value="Helicase_C-like"/>
</dbReference>
<dbReference type="Pfam" id="PF21099">
    <property type="entry name" value="POLQ_helical"/>
    <property type="match status" value="1"/>
</dbReference>
<dbReference type="HOGENOM" id="CLU_006553_2_0_1"/>
<dbReference type="Gene3D" id="1.10.3380.20">
    <property type="match status" value="1"/>
</dbReference>
<organism evidence="9 10">
    <name type="scientific">[Torrubiella] hemipterigena</name>
    <dbReference type="NCBI Taxonomy" id="1531966"/>
    <lineage>
        <taxon>Eukaryota</taxon>
        <taxon>Fungi</taxon>
        <taxon>Dikarya</taxon>
        <taxon>Ascomycota</taxon>
        <taxon>Pezizomycotina</taxon>
        <taxon>Sordariomycetes</taxon>
        <taxon>Hypocreomycetidae</taxon>
        <taxon>Hypocreales</taxon>
        <taxon>Clavicipitaceae</taxon>
        <taxon>Clavicipitaceae incertae sedis</taxon>
        <taxon>'Torrubiella' clade</taxon>
    </lineage>
</organism>
<dbReference type="EMBL" id="CDHN01000008">
    <property type="protein sequence ID" value="CEJ95047.1"/>
    <property type="molecule type" value="Genomic_DNA"/>
</dbReference>
<keyword evidence="4" id="KW-0067">ATP-binding</keyword>
<proteinExistence type="predicted"/>